<dbReference type="PANTHER" id="PTHR11422:SF12">
    <property type="entry name" value="MICROFIBRIL-ASSOCIATED GLYCOPROTEIN 3"/>
    <property type="match status" value="1"/>
</dbReference>
<organism evidence="5 6">
    <name type="scientific">Culter alburnus</name>
    <name type="common">Topmouth culter</name>
    <dbReference type="NCBI Taxonomy" id="194366"/>
    <lineage>
        <taxon>Eukaryota</taxon>
        <taxon>Metazoa</taxon>
        <taxon>Chordata</taxon>
        <taxon>Craniata</taxon>
        <taxon>Vertebrata</taxon>
        <taxon>Euteleostomi</taxon>
        <taxon>Actinopterygii</taxon>
        <taxon>Neopterygii</taxon>
        <taxon>Teleostei</taxon>
        <taxon>Ostariophysi</taxon>
        <taxon>Cypriniformes</taxon>
        <taxon>Xenocyprididae</taxon>
        <taxon>Xenocypridinae</taxon>
        <taxon>Culter</taxon>
    </lineage>
</organism>
<dbReference type="GO" id="GO:0070374">
    <property type="term" value="P:positive regulation of ERK1 and ERK2 cascade"/>
    <property type="evidence" value="ECO:0007669"/>
    <property type="project" value="TreeGrafter"/>
</dbReference>
<dbReference type="InterPro" id="IPR003599">
    <property type="entry name" value="Ig_sub"/>
</dbReference>
<accession>A0AAW1ZH52</accession>
<evidence type="ECO:0000313" key="6">
    <source>
        <dbReference type="Proteomes" id="UP001479290"/>
    </source>
</evidence>
<keyword evidence="3" id="KW-0472">Membrane</keyword>
<keyword evidence="6" id="KW-1185">Reference proteome</keyword>
<dbReference type="Pfam" id="PF00047">
    <property type="entry name" value="ig"/>
    <property type="match status" value="1"/>
</dbReference>
<feature type="domain" description="Ig-like" evidence="4">
    <location>
        <begin position="142"/>
        <end position="216"/>
    </location>
</feature>
<feature type="domain" description="Ig-like" evidence="4">
    <location>
        <begin position="21"/>
        <end position="141"/>
    </location>
</feature>
<keyword evidence="3" id="KW-1133">Transmembrane helix</keyword>
<dbReference type="PROSITE" id="PS50835">
    <property type="entry name" value="IG_LIKE"/>
    <property type="match status" value="4"/>
</dbReference>
<comment type="caution">
    <text evidence="5">The sequence shown here is derived from an EMBL/GenBank/DDBJ whole genome shotgun (WGS) entry which is preliminary data.</text>
</comment>
<dbReference type="GO" id="GO:0042110">
    <property type="term" value="P:T cell activation"/>
    <property type="evidence" value="ECO:0007669"/>
    <property type="project" value="TreeGrafter"/>
</dbReference>
<dbReference type="Pfam" id="PF07686">
    <property type="entry name" value="V-set"/>
    <property type="match status" value="1"/>
</dbReference>
<dbReference type="EMBL" id="JAWDJR010000016">
    <property type="protein sequence ID" value="KAK9960590.1"/>
    <property type="molecule type" value="Genomic_DNA"/>
</dbReference>
<proteinExistence type="predicted"/>
<dbReference type="InterPro" id="IPR013151">
    <property type="entry name" value="Immunoglobulin_dom"/>
</dbReference>
<dbReference type="CDD" id="cd00096">
    <property type="entry name" value="Ig"/>
    <property type="match status" value="2"/>
</dbReference>
<evidence type="ECO:0000313" key="5">
    <source>
        <dbReference type="EMBL" id="KAK9960590.1"/>
    </source>
</evidence>
<dbReference type="GO" id="GO:0042289">
    <property type="term" value="F:MHC class II protein binding"/>
    <property type="evidence" value="ECO:0007669"/>
    <property type="project" value="TreeGrafter"/>
</dbReference>
<evidence type="ECO:0000256" key="1">
    <source>
        <dbReference type="ARBA" id="ARBA00023319"/>
    </source>
</evidence>
<gene>
    <name evidence="5" type="ORF">ABG768_008437</name>
</gene>
<feature type="region of interest" description="Disordered" evidence="2">
    <location>
        <begin position="467"/>
        <end position="493"/>
    </location>
</feature>
<dbReference type="PANTHER" id="PTHR11422">
    <property type="entry name" value="T-CELL SURFACE GLYCOPROTEIN CD4"/>
    <property type="match status" value="1"/>
</dbReference>
<feature type="domain" description="Ig-like" evidence="4">
    <location>
        <begin position="314"/>
        <end position="391"/>
    </location>
</feature>
<dbReference type="GO" id="GO:0045121">
    <property type="term" value="C:membrane raft"/>
    <property type="evidence" value="ECO:0007669"/>
    <property type="project" value="TreeGrafter"/>
</dbReference>
<protein>
    <recommendedName>
        <fullName evidence="4">Ig-like domain-containing protein</fullName>
    </recommendedName>
</protein>
<evidence type="ECO:0000256" key="2">
    <source>
        <dbReference type="SAM" id="MobiDB-lite"/>
    </source>
</evidence>
<keyword evidence="1" id="KW-0393">Immunoglobulin domain</keyword>
<dbReference type="Gene3D" id="2.60.40.10">
    <property type="entry name" value="Immunoglobulins"/>
    <property type="match status" value="4"/>
</dbReference>
<dbReference type="GO" id="GO:1990782">
    <property type="term" value="F:protein tyrosine kinase binding"/>
    <property type="evidence" value="ECO:0007669"/>
    <property type="project" value="TreeGrafter"/>
</dbReference>
<dbReference type="Pfam" id="PF13895">
    <property type="entry name" value="Ig_2"/>
    <property type="match status" value="1"/>
</dbReference>
<reference evidence="5 6" key="1">
    <citation type="submission" date="2024-05" db="EMBL/GenBank/DDBJ databases">
        <title>A high-quality chromosomal-level genome assembly of Topmouth culter (Culter alburnus).</title>
        <authorList>
            <person name="Zhao H."/>
        </authorList>
    </citation>
    <scope>NUCLEOTIDE SEQUENCE [LARGE SCALE GENOMIC DNA]</scope>
    <source>
        <strain evidence="5">CATC2023</strain>
        <tissue evidence="5">Muscle</tissue>
    </source>
</reference>
<sequence length="493" mass="54973">MRVCLLLFRKVTRRRLEDMTPFLIVLGLALLFEGGQCQEREVLVAQGSVAVLPCADEFSTLSYPTAVYWSKIVNGVMKTVWRRQKSGLEFRPVRDPPRANCPVPNFGKADYSLHIAGTTYEDGGQYVCEVVGKTQMVKIITLRVIRASFSPAIVVEGSRTEAMCDVSPGTKSVKVNWKRNGEFIRRTSLSSVSQRDAGNWTCQVSHNGVVVEATVSLQVKGITTPQDNSSVVYAAVGSPVSLPCLFTDGLIPNTVRWNRISSTTQFRHLPPSFFNGSSASATIQRVEDGDEGMYMCSGMMEGMNRERIQVQRRMELVVSRVVSSSASSGNGPVTLTCHLSNSNQITSYEWLRVTYGPNDTQTVTSVTSVQKTNSFRIQKVTERDAGEWVCRYYGKQGVLGNVTYELHIMGAVKGEKSSSGNKTAMVMGLGFLFLVIFLIMFQMYRNYRRKKRILLYPAMETIVHQAATEREHRERSRPKMTEPCVGQPKTVCV</sequence>
<feature type="domain" description="Ig-like" evidence="4">
    <location>
        <begin position="225"/>
        <end position="296"/>
    </location>
</feature>
<name>A0AAW1ZH52_CULAL</name>
<feature type="compositionally biased region" description="Basic and acidic residues" evidence="2">
    <location>
        <begin position="467"/>
        <end position="480"/>
    </location>
</feature>
<dbReference type="Proteomes" id="UP001479290">
    <property type="component" value="Unassembled WGS sequence"/>
</dbReference>
<keyword evidence="3" id="KW-0812">Transmembrane</keyword>
<feature type="transmembrane region" description="Helical" evidence="3">
    <location>
        <begin position="424"/>
        <end position="444"/>
    </location>
</feature>
<evidence type="ECO:0000256" key="3">
    <source>
        <dbReference type="SAM" id="Phobius"/>
    </source>
</evidence>
<dbReference type="SMART" id="SM00408">
    <property type="entry name" value="IGc2"/>
    <property type="match status" value="3"/>
</dbReference>
<dbReference type="GO" id="GO:0035723">
    <property type="term" value="P:interleukin-15-mediated signaling pathway"/>
    <property type="evidence" value="ECO:0007669"/>
    <property type="project" value="TreeGrafter"/>
</dbReference>
<dbReference type="InterPro" id="IPR013106">
    <property type="entry name" value="Ig_V-set"/>
</dbReference>
<dbReference type="InterPro" id="IPR036179">
    <property type="entry name" value="Ig-like_dom_sf"/>
</dbReference>
<dbReference type="InterPro" id="IPR007110">
    <property type="entry name" value="Ig-like_dom"/>
</dbReference>
<evidence type="ECO:0000259" key="4">
    <source>
        <dbReference type="PROSITE" id="PS50835"/>
    </source>
</evidence>
<dbReference type="InterPro" id="IPR003598">
    <property type="entry name" value="Ig_sub2"/>
</dbReference>
<dbReference type="InterPro" id="IPR013783">
    <property type="entry name" value="Ig-like_fold"/>
</dbReference>
<dbReference type="GO" id="GO:0009897">
    <property type="term" value="C:external side of plasma membrane"/>
    <property type="evidence" value="ECO:0007669"/>
    <property type="project" value="TreeGrafter"/>
</dbReference>
<dbReference type="SUPFAM" id="SSF48726">
    <property type="entry name" value="Immunoglobulin"/>
    <property type="match status" value="4"/>
</dbReference>
<dbReference type="SMART" id="SM00409">
    <property type="entry name" value="IG"/>
    <property type="match status" value="4"/>
</dbReference>
<dbReference type="AlphaFoldDB" id="A0AAW1ZH52"/>